<protein>
    <recommendedName>
        <fullName evidence="5">1-deoxy-D-xylulose-5-phosphate synthase</fullName>
        <ecNumber evidence="5">2.2.1.7</ecNumber>
    </recommendedName>
</protein>
<comment type="caution">
    <text evidence="13">The sequence shown here is derived from an EMBL/GenBank/DDBJ whole genome shotgun (WGS) entry which is preliminary data.</text>
</comment>
<evidence type="ECO:0000313" key="13">
    <source>
        <dbReference type="EMBL" id="MPM51779.1"/>
    </source>
</evidence>
<dbReference type="InterPro" id="IPR029061">
    <property type="entry name" value="THDP-binding"/>
</dbReference>
<dbReference type="Gene3D" id="3.40.50.970">
    <property type="match status" value="1"/>
</dbReference>
<comment type="pathway">
    <text evidence="2">Metabolic intermediate biosynthesis; 1-deoxy-D-xylulose 5-phosphate biosynthesis; 1-deoxy-D-xylulose 5-phosphate from D-glyceraldehyde 3-phosphate and pyruvate: step 1/1.</text>
</comment>
<evidence type="ECO:0000256" key="1">
    <source>
        <dbReference type="ARBA" id="ARBA00001946"/>
    </source>
</evidence>
<evidence type="ECO:0000256" key="4">
    <source>
        <dbReference type="ARBA" id="ARBA00011738"/>
    </source>
</evidence>
<dbReference type="SUPFAM" id="SSF52922">
    <property type="entry name" value="TK C-terminal domain-like"/>
    <property type="match status" value="1"/>
</dbReference>
<reference evidence="13" key="1">
    <citation type="submission" date="2019-08" db="EMBL/GenBank/DDBJ databases">
        <authorList>
            <person name="Kucharzyk K."/>
            <person name="Murdoch R.W."/>
            <person name="Higgins S."/>
            <person name="Loffler F."/>
        </authorList>
    </citation>
    <scope>NUCLEOTIDE SEQUENCE</scope>
</reference>
<evidence type="ECO:0000256" key="2">
    <source>
        <dbReference type="ARBA" id="ARBA00004980"/>
    </source>
</evidence>
<dbReference type="PANTHER" id="PTHR43322">
    <property type="entry name" value="1-D-DEOXYXYLULOSE 5-PHOSPHATE SYNTHASE-RELATED"/>
    <property type="match status" value="1"/>
</dbReference>
<evidence type="ECO:0000256" key="8">
    <source>
        <dbReference type="ARBA" id="ARBA00022842"/>
    </source>
</evidence>
<dbReference type="AlphaFoldDB" id="A0A645AF30"/>
<feature type="domain" description="Transketolase-like pyrimidine-binding" evidence="12">
    <location>
        <begin position="1"/>
        <end position="153"/>
    </location>
</feature>
<comment type="similarity">
    <text evidence="3">Belongs to the transketolase family. DXPS subfamily.</text>
</comment>
<dbReference type="GO" id="GO:0009228">
    <property type="term" value="P:thiamine biosynthetic process"/>
    <property type="evidence" value="ECO:0007669"/>
    <property type="project" value="UniProtKB-KW"/>
</dbReference>
<keyword evidence="8" id="KW-0460">Magnesium</keyword>
<evidence type="ECO:0000256" key="3">
    <source>
        <dbReference type="ARBA" id="ARBA00011081"/>
    </source>
</evidence>
<evidence type="ECO:0000256" key="9">
    <source>
        <dbReference type="ARBA" id="ARBA00022977"/>
    </source>
</evidence>
<dbReference type="EMBL" id="VSSQ01013567">
    <property type="protein sequence ID" value="MPM51779.1"/>
    <property type="molecule type" value="Genomic_DNA"/>
</dbReference>
<sequence>MVEAAEHHPELCAVVAAMAAGTGLNGFARRFSERFYDVGIAEAHAVTFASGLAAEDRHPVVAIYATFIQRALDHAFHDVCLMNLPVIFALDRAGVVEDGPTHHGIYDLGFWLGMPHLTVMAPADESEMAPMLEYAVSLHSPAVIRYPRGATGLPVRSPAPLLPGRAEIRREGTDLAIWAMGGEVTRALTVAELLKQQYQLSARVVNVRFLKPFDGDALCRDAAAMPVFTLEDHVSATGLGALAAGILAEARLVHSGRNFGWPVDTPIPHGAVDELRRMFQLDEAALARAIAETVR</sequence>
<evidence type="ECO:0000259" key="12">
    <source>
        <dbReference type="SMART" id="SM00861"/>
    </source>
</evidence>
<dbReference type="CDD" id="cd07033">
    <property type="entry name" value="TPP_PYR_DXS_TK_like"/>
    <property type="match status" value="1"/>
</dbReference>
<dbReference type="Pfam" id="PF02780">
    <property type="entry name" value="Transketolase_C"/>
    <property type="match status" value="1"/>
</dbReference>
<dbReference type="InterPro" id="IPR005477">
    <property type="entry name" value="Dxylulose-5-P_synthase"/>
</dbReference>
<dbReference type="InterPro" id="IPR033248">
    <property type="entry name" value="Transketolase_C"/>
</dbReference>
<organism evidence="13">
    <name type="scientific">bioreactor metagenome</name>
    <dbReference type="NCBI Taxonomy" id="1076179"/>
    <lineage>
        <taxon>unclassified sequences</taxon>
        <taxon>metagenomes</taxon>
        <taxon>ecological metagenomes</taxon>
    </lineage>
</organism>
<name>A0A645AF30_9ZZZZ</name>
<comment type="cofactor">
    <cofactor evidence="1">
        <name>Mg(2+)</name>
        <dbReference type="ChEBI" id="CHEBI:18420"/>
    </cofactor>
</comment>
<evidence type="ECO:0000256" key="5">
    <source>
        <dbReference type="ARBA" id="ARBA00013150"/>
    </source>
</evidence>
<evidence type="ECO:0000256" key="7">
    <source>
        <dbReference type="ARBA" id="ARBA00022723"/>
    </source>
</evidence>
<dbReference type="EC" id="2.2.1.7" evidence="5"/>
<keyword evidence="6 13" id="KW-0808">Transferase</keyword>
<dbReference type="GO" id="GO:0008661">
    <property type="term" value="F:1-deoxy-D-xylulose-5-phosphate synthase activity"/>
    <property type="evidence" value="ECO:0007669"/>
    <property type="project" value="UniProtKB-EC"/>
</dbReference>
<keyword evidence="7" id="KW-0479">Metal-binding</keyword>
<dbReference type="Pfam" id="PF02779">
    <property type="entry name" value="Transket_pyr"/>
    <property type="match status" value="1"/>
</dbReference>
<dbReference type="UniPathway" id="UPA00064">
    <property type="reaction ID" value="UER00091"/>
</dbReference>
<dbReference type="PANTHER" id="PTHR43322:SF5">
    <property type="entry name" value="1-DEOXY-D-XYLULOSE-5-PHOSPHATE SYNTHASE, CHLOROPLASTIC"/>
    <property type="match status" value="1"/>
</dbReference>
<dbReference type="InterPro" id="IPR009014">
    <property type="entry name" value="Transketo_C/PFOR_II"/>
</dbReference>
<evidence type="ECO:0000256" key="6">
    <source>
        <dbReference type="ARBA" id="ARBA00022679"/>
    </source>
</evidence>
<dbReference type="SMART" id="SM00861">
    <property type="entry name" value="Transket_pyr"/>
    <property type="match status" value="1"/>
</dbReference>
<evidence type="ECO:0000256" key="11">
    <source>
        <dbReference type="ARBA" id="ARBA00023229"/>
    </source>
</evidence>
<dbReference type="SUPFAM" id="SSF52518">
    <property type="entry name" value="Thiamin diphosphate-binding fold (THDP-binding)"/>
    <property type="match status" value="1"/>
</dbReference>
<keyword evidence="10" id="KW-0786">Thiamine pyrophosphate</keyword>
<dbReference type="GO" id="GO:0016114">
    <property type="term" value="P:terpenoid biosynthetic process"/>
    <property type="evidence" value="ECO:0007669"/>
    <property type="project" value="InterPro"/>
</dbReference>
<comment type="subunit">
    <text evidence="4">Homodimer.</text>
</comment>
<dbReference type="GO" id="GO:0019288">
    <property type="term" value="P:isopentenyl diphosphate biosynthetic process, methylerythritol 4-phosphate pathway"/>
    <property type="evidence" value="ECO:0007669"/>
    <property type="project" value="TreeGrafter"/>
</dbReference>
<keyword evidence="11" id="KW-0414">Isoprene biosynthesis</keyword>
<accession>A0A645AF30</accession>
<dbReference type="InterPro" id="IPR005475">
    <property type="entry name" value="Transketolase-like_Pyr-bd"/>
</dbReference>
<dbReference type="Gene3D" id="3.40.50.920">
    <property type="match status" value="1"/>
</dbReference>
<dbReference type="GO" id="GO:0046872">
    <property type="term" value="F:metal ion binding"/>
    <property type="evidence" value="ECO:0007669"/>
    <property type="project" value="UniProtKB-KW"/>
</dbReference>
<gene>
    <name evidence="13" type="primary">dxs_68</name>
    <name evidence="13" type="ORF">SDC9_98530</name>
</gene>
<dbReference type="GO" id="GO:0005829">
    <property type="term" value="C:cytosol"/>
    <property type="evidence" value="ECO:0007669"/>
    <property type="project" value="TreeGrafter"/>
</dbReference>
<evidence type="ECO:0000256" key="10">
    <source>
        <dbReference type="ARBA" id="ARBA00023052"/>
    </source>
</evidence>
<proteinExistence type="inferred from homology"/>
<keyword evidence="9" id="KW-0784">Thiamine biosynthesis</keyword>